<proteinExistence type="predicted"/>
<evidence type="ECO:0000313" key="1">
    <source>
        <dbReference type="EMBL" id="RRT52004.1"/>
    </source>
</evidence>
<evidence type="ECO:0000313" key="2">
    <source>
        <dbReference type="Proteomes" id="UP000287651"/>
    </source>
</evidence>
<dbReference type="EMBL" id="AMZH03011918">
    <property type="protein sequence ID" value="RRT52004.1"/>
    <property type="molecule type" value="Genomic_DNA"/>
</dbReference>
<dbReference type="Proteomes" id="UP000287651">
    <property type="component" value="Unassembled WGS sequence"/>
</dbReference>
<organism evidence="1 2">
    <name type="scientific">Ensete ventricosum</name>
    <name type="common">Abyssinian banana</name>
    <name type="synonym">Musa ensete</name>
    <dbReference type="NCBI Taxonomy" id="4639"/>
    <lineage>
        <taxon>Eukaryota</taxon>
        <taxon>Viridiplantae</taxon>
        <taxon>Streptophyta</taxon>
        <taxon>Embryophyta</taxon>
        <taxon>Tracheophyta</taxon>
        <taxon>Spermatophyta</taxon>
        <taxon>Magnoliopsida</taxon>
        <taxon>Liliopsida</taxon>
        <taxon>Zingiberales</taxon>
        <taxon>Musaceae</taxon>
        <taxon>Ensete</taxon>
    </lineage>
</organism>
<accession>A0A426YJU6</accession>
<name>A0A426YJU6_ENSVE</name>
<dbReference type="AlphaFoldDB" id="A0A426YJU6"/>
<gene>
    <name evidence="1" type="ORF">B296_00046771</name>
</gene>
<protein>
    <submittedName>
        <fullName evidence="1">Uncharacterized protein</fullName>
    </submittedName>
</protein>
<sequence>MPATLAITSSLHVPPCSPVWVCNGHPLLAHHLSFVPCDGAAILTRLNDDLVDRCVVSMNDCCHRTHEHNTLATIDVSSIKSHCAAMHMHVAQRPHWLWHPVTTTMASKYRHNRIAATIAVVATIAGSEATQPSQPP</sequence>
<comment type="caution">
    <text evidence="1">The sequence shown here is derived from an EMBL/GenBank/DDBJ whole genome shotgun (WGS) entry which is preliminary data.</text>
</comment>
<reference evidence="1 2" key="1">
    <citation type="journal article" date="2014" name="Agronomy (Basel)">
        <title>A Draft Genome Sequence for Ensete ventricosum, the Drought-Tolerant Tree Against Hunger.</title>
        <authorList>
            <person name="Harrison J."/>
            <person name="Moore K.A."/>
            <person name="Paszkiewicz K."/>
            <person name="Jones T."/>
            <person name="Grant M."/>
            <person name="Ambacheew D."/>
            <person name="Muzemil S."/>
            <person name="Studholme D.J."/>
        </authorList>
    </citation>
    <scope>NUCLEOTIDE SEQUENCE [LARGE SCALE GENOMIC DNA]</scope>
</reference>